<evidence type="ECO:0000256" key="1">
    <source>
        <dbReference type="SAM" id="MobiDB-lite"/>
    </source>
</evidence>
<organism evidence="2 3">
    <name type="scientific">Vespula maculifrons</name>
    <name type="common">Eastern yellow jacket</name>
    <name type="synonym">Wasp</name>
    <dbReference type="NCBI Taxonomy" id="7453"/>
    <lineage>
        <taxon>Eukaryota</taxon>
        <taxon>Metazoa</taxon>
        <taxon>Ecdysozoa</taxon>
        <taxon>Arthropoda</taxon>
        <taxon>Hexapoda</taxon>
        <taxon>Insecta</taxon>
        <taxon>Pterygota</taxon>
        <taxon>Neoptera</taxon>
        <taxon>Endopterygota</taxon>
        <taxon>Hymenoptera</taxon>
        <taxon>Apocrita</taxon>
        <taxon>Aculeata</taxon>
        <taxon>Vespoidea</taxon>
        <taxon>Vespidae</taxon>
        <taxon>Vespinae</taxon>
        <taxon>Vespula</taxon>
    </lineage>
</organism>
<dbReference type="AlphaFoldDB" id="A0ABD2APN9"/>
<dbReference type="EMBL" id="JAYRBN010000116">
    <property type="protein sequence ID" value="KAL2721625.1"/>
    <property type="molecule type" value="Genomic_DNA"/>
</dbReference>
<evidence type="ECO:0000313" key="3">
    <source>
        <dbReference type="Proteomes" id="UP001607303"/>
    </source>
</evidence>
<feature type="compositionally biased region" description="Acidic residues" evidence="1">
    <location>
        <begin position="79"/>
        <end position="108"/>
    </location>
</feature>
<evidence type="ECO:0000313" key="2">
    <source>
        <dbReference type="EMBL" id="KAL2721625.1"/>
    </source>
</evidence>
<sequence length="116" mass="13090">MKNPTYERTRTQPSVIKGVNDGYGKSHNPLLFAELSAFRNTSPTFPLSDKEETISAIEVTKVYKNSLLTLTTTTTTMTIDDEDDDDEGDENEDEDENDDNDVDYDDDGTIPLTKRF</sequence>
<dbReference type="Proteomes" id="UP001607303">
    <property type="component" value="Unassembled WGS sequence"/>
</dbReference>
<gene>
    <name evidence="2" type="ORF">V1477_020445</name>
</gene>
<proteinExistence type="predicted"/>
<feature type="region of interest" description="Disordered" evidence="1">
    <location>
        <begin position="1"/>
        <end position="23"/>
    </location>
</feature>
<protein>
    <submittedName>
        <fullName evidence="2">Uncharacterized protein</fullName>
    </submittedName>
</protein>
<keyword evidence="3" id="KW-1185">Reference proteome</keyword>
<reference evidence="2 3" key="1">
    <citation type="journal article" date="2024" name="Ann. Entomol. Soc. Am.">
        <title>Genomic analyses of the southern and eastern yellowjacket wasps (Hymenoptera: Vespidae) reveal evolutionary signatures of social life.</title>
        <authorList>
            <person name="Catto M.A."/>
            <person name="Caine P.B."/>
            <person name="Orr S.E."/>
            <person name="Hunt B.G."/>
            <person name="Goodisman M.A.D."/>
        </authorList>
    </citation>
    <scope>NUCLEOTIDE SEQUENCE [LARGE SCALE GENOMIC DNA]</scope>
    <source>
        <strain evidence="2">232</strain>
        <tissue evidence="2">Head and thorax</tissue>
    </source>
</reference>
<accession>A0ABD2APN9</accession>
<feature type="compositionally biased region" description="Basic and acidic residues" evidence="1">
    <location>
        <begin position="1"/>
        <end position="10"/>
    </location>
</feature>
<feature type="region of interest" description="Disordered" evidence="1">
    <location>
        <begin position="74"/>
        <end position="116"/>
    </location>
</feature>
<comment type="caution">
    <text evidence="2">The sequence shown here is derived from an EMBL/GenBank/DDBJ whole genome shotgun (WGS) entry which is preliminary data.</text>
</comment>
<name>A0ABD2APN9_VESMC</name>